<dbReference type="AlphaFoldDB" id="A0A8H3QXN7"/>
<comment type="caution">
    <text evidence="1">The sequence shown here is derived from an EMBL/GenBank/DDBJ whole genome shotgun (WGS) entry which is preliminary data.</text>
</comment>
<gene>
    <name evidence="1" type="ORF">RCL2_002262400</name>
</gene>
<evidence type="ECO:0000313" key="2">
    <source>
        <dbReference type="Proteomes" id="UP000615446"/>
    </source>
</evidence>
<dbReference type="Proteomes" id="UP000615446">
    <property type="component" value="Unassembled WGS sequence"/>
</dbReference>
<dbReference type="EMBL" id="BLAL01000246">
    <property type="protein sequence ID" value="GES95973.1"/>
    <property type="molecule type" value="Genomic_DNA"/>
</dbReference>
<evidence type="ECO:0000313" key="1">
    <source>
        <dbReference type="EMBL" id="GES95973.1"/>
    </source>
</evidence>
<accession>A0A8H3QXN7</accession>
<sequence>MWIVDKNWEKCTKTWLKQDDNTRELCVIFLMFRDFVAMFLDVEVRFDKWAKVRVAINRKCRNNGKANGIEIISEFNDFLRTIHMTVEDFEAVMK</sequence>
<proteinExistence type="predicted"/>
<protein>
    <submittedName>
        <fullName evidence="1">Uncharacterized protein</fullName>
    </submittedName>
</protein>
<organism evidence="1 2">
    <name type="scientific">Rhizophagus clarus</name>
    <dbReference type="NCBI Taxonomy" id="94130"/>
    <lineage>
        <taxon>Eukaryota</taxon>
        <taxon>Fungi</taxon>
        <taxon>Fungi incertae sedis</taxon>
        <taxon>Mucoromycota</taxon>
        <taxon>Glomeromycotina</taxon>
        <taxon>Glomeromycetes</taxon>
        <taxon>Glomerales</taxon>
        <taxon>Glomeraceae</taxon>
        <taxon>Rhizophagus</taxon>
    </lineage>
</organism>
<name>A0A8H3QXN7_9GLOM</name>
<reference evidence="1" key="1">
    <citation type="submission" date="2019-10" db="EMBL/GenBank/DDBJ databases">
        <title>Conservation and host-specific expression of non-tandemly repeated heterogenous ribosome RNA gene in arbuscular mycorrhizal fungi.</title>
        <authorList>
            <person name="Maeda T."/>
            <person name="Kobayashi Y."/>
            <person name="Nakagawa T."/>
            <person name="Ezawa T."/>
            <person name="Yamaguchi K."/>
            <person name="Bino T."/>
            <person name="Nishimoto Y."/>
            <person name="Shigenobu S."/>
            <person name="Kawaguchi M."/>
        </authorList>
    </citation>
    <scope>NUCLEOTIDE SEQUENCE</scope>
    <source>
        <strain evidence="1">HR1</strain>
    </source>
</reference>